<feature type="compositionally biased region" description="Basic residues" evidence="1">
    <location>
        <begin position="30"/>
        <end position="39"/>
    </location>
</feature>
<feature type="compositionally biased region" description="Basic and acidic residues" evidence="1">
    <location>
        <begin position="48"/>
        <end position="66"/>
    </location>
</feature>
<evidence type="ECO:0000313" key="3">
    <source>
        <dbReference type="EMBL" id="CDR48495.1"/>
    </source>
</evidence>
<organism evidence="3">
    <name type="scientific">Rhodotorula toruloides</name>
    <name type="common">Yeast</name>
    <name type="synonym">Rhodosporidium toruloides</name>
    <dbReference type="NCBI Taxonomy" id="5286"/>
    <lineage>
        <taxon>Eukaryota</taxon>
        <taxon>Fungi</taxon>
        <taxon>Dikarya</taxon>
        <taxon>Basidiomycota</taxon>
        <taxon>Pucciniomycotina</taxon>
        <taxon>Microbotryomycetes</taxon>
        <taxon>Sporidiobolales</taxon>
        <taxon>Sporidiobolaceae</taxon>
        <taxon>Rhodotorula</taxon>
    </lineage>
</organism>
<keyword evidence="2" id="KW-0812">Transmembrane</keyword>
<accession>A0A061BKM1</accession>
<evidence type="ECO:0000256" key="1">
    <source>
        <dbReference type="SAM" id="MobiDB-lite"/>
    </source>
</evidence>
<dbReference type="EMBL" id="LK052953">
    <property type="protein sequence ID" value="CDR48495.1"/>
    <property type="molecule type" value="Genomic_DNA"/>
</dbReference>
<gene>
    <name evidence="3" type="ORF">RHTO0S_18e01310g</name>
</gene>
<feature type="region of interest" description="Disordered" evidence="1">
    <location>
        <begin position="170"/>
        <end position="204"/>
    </location>
</feature>
<feature type="compositionally biased region" description="Low complexity" evidence="1">
    <location>
        <begin position="9"/>
        <end position="29"/>
    </location>
</feature>
<dbReference type="OrthoDB" id="428177at2759"/>
<feature type="transmembrane region" description="Helical" evidence="2">
    <location>
        <begin position="109"/>
        <end position="131"/>
    </location>
</feature>
<name>A0A061BKM1_RHOTO</name>
<feature type="compositionally biased region" description="Low complexity" evidence="1">
    <location>
        <begin position="94"/>
        <end position="104"/>
    </location>
</feature>
<sequence>MARSRRSRYSSSSESSSPPDSSAVESPSPRRARRPRSRRRGDSLYSLDKAERRRVDWDRWPPRYEPSETSSDETTGSSEATDSDSDGSRRRLRPPSSAQSQQQQQTKSCMVLFIGLGIAILLVSLGGYALLRYFNSSATGGAGGVQVITETVTLPGGGGVVTTTVSVEAPATTGGASSSPPASPSESTGGSSGSGSGSDKQPGISRNNIGIGFLPDYKNQDMAKINSALGIKSSYYGWYAQLPESGDWDGAQLLSQMNDIKACNCIFQPAVMPTKGWRGLTASDNSQAKAIAKVMKKFTDEGIEVWLRFAHEVKQVQLFVHWYVTDGTYQGGVQDFKPAWAEVAKAVADNPKVRMFFTPNVAGSLQDYVNWMPDDLSTIHYLGIALCGYRQAALRQVLRRWQHPVCNGRDRNALERNNRRAPCVARPTDFGGDGESDALLRRDFLVQQTNFYLYDPGNADTTAKAKAWLANGTSASGAKMGNA</sequence>
<feature type="compositionally biased region" description="Low complexity" evidence="1">
    <location>
        <begin position="170"/>
        <end position="189"/>
    </location>
</feature>
<reference evidence="3" key="1">
    <citation type="journal article" date="2014" name="Genome Announc.">
        <title>Draft genome sequence of Rhodosporidium toruloides CECT1137, an oleaginous yeast of biotechnological interest.</title>
        <authorList>
            <person name="Morin N."/>
            <person name="Calcas X."/>
            <person name="Devillers H."/>
            <person name="Durrens P."/>
            <person name="Sherman D.J."/>
            <person name="Nicaud J.-M."/>
            <person name="Neuveglise C."/>
        </authorList>
    </citation>
    <scope>NUCLEOTIDE SEQUENCE</scope>
    <source>
        <strain evidence="3">CECT1137</strain>
    </source>
</reference>
<feature type="region of interest" description="Disordered" evidence="1">
    <location>
        <begin position="1"/>
        <end position="104"/>
    </location>
</feature>
<dbReference type="AlphaFoldDB" id="A0A061BKM1"/>
<dbReference type="GO" id="GO:0016985">
    <property type="term" value="F:mannan endo-1,4-beta-mannosidase activity"/>
    <property type="evidence" value="ECO:0007669"/>
    <property type="project" value="InterPro"/>
</dbReference>
<protein>
    <submittedName>
        <fullName evidence="3">RHTO0S18e01310g1_1</fullName>
    </submittedName>
</protein>
<dbReference type="InterPro" id="IPR000805">
    <property type="entry name" value="Glyco_hydro_26"/>
</dbReference>
<dbReference type="PANTHER" id="PTHR40079">
    <property type="entry name" value="MANNAN ENDO-1,4-BETA-MANNOSIDASE E-RELATED"/>
    <property type="match status" value="1"/>
</dbReference>
<feature type="compositionally biased region" description="Low complexity" evidence="1">
    <location>
        <begin position="67"/>
        <end position="80"/>
    </location>
</feature>
<proteinExistence type="predicted"/>
<dbReference type="PANTHER" id="PTHR40079:SF6">
    <property type="entry name" value="GH26 DOMAIN-CONTAINING PROTEIN"/>
    <property type="match status" value="1"/>
</dbReference>
<dbReference type="GO" id="GO:0006080">
    <property type="term" value="P:substituted mannan metabolic process"/>
    <property type="evidence" value="ECO:0007669"/>
    <property type="project" value="InterPro"/>
</dbReference>
<dbReference type="Gene3D" id="3.20.20.80">
    <property type="entry name" value="Glycosidases"/>
    <property type="match status" value="1"/>
</dbReference>
<evidence type="ECO:0000256" key="2">
    <source>
        <dbReference type="SAM" id="Phobius"/>
    </source>
</evidence>
<dbReference type="InterPro" id="IPR017853">
    <property type="entry name" value="GH"/>
</dbReference>
<keyword evidence="2" id="KW-1133">Transmembrane helix</keyword>
<keyword evidence="2" id="KW-0472">Membrane</keyword>
<dbReference type="SUPFAM" id="SSF51445">
    <property type="entry name" value="(Trans)glycosidases"/>
    <property type="match status" value="1"/>
</dbReference>